<evidence type="ECO:0000256" key="8">
    <source>
        <dbReference type="ARBA" id="ARBA00022840"/>
    </source>
</evidence>
<dbReference type="InterPro" id="IPR017871">
    <property type="entry name" value="ABC_transporter-like_CS"/>
</dbReference>
<evidence type="ECO:0000256" key="9">
    <source>
        <dbReference type="ARBA" id="ARBA00022967"/>
    </source>
</evidence>
<dbReference type="GO" id="GO:0015614">
    <property type="term" value="F:ABC-type D-xylose transporter activity"/>
    <property type="evidence" value="ECO:0007669"/>
    <property type="project" value="InterPro"/>
</dbReference>
<keyword evidence="4" id="KW-0997">Cell inner membrane</keyword>
<evidence type="ECO:0000256" key="6">
    <source>
        <dbReference type="ARBA" id="ARBA00022737"/>
    </source>
</evidence>
<keyword evidence="2" id="KW-0813">Transport</keyword>
<dbReference type="KEGG" id="ctu:CTU_40760"/>
<dbReference type="EMBL" id="FN543093">
    <property type="protein sequence ID" value="CBA34400.1"/>
    <property type="molecule type" value="Genomic_DNA"/>
</dbReference>
<dbReference type="InterPro" id="IPR003439">
    <property type="entry name" value="ABC_transporter-like_ATP-bd"/>
</dbReference>
<reference evidence="13" key="2">
    <citation type="journal article" date="2011" name="J. Bacteriol.">
        <title>Complete genome sequence of Cronobacter turicensis LMG 23827, a food-borne pathogen causing deaths in neonates.</title>
        <authorList>
            <person name="Stephan R."/>
            <person name="Lehner A."/>
            <person name="Tischler P."/>
            <person name="Rattei T."/>
        </authorList>
    </citation>
    <scope>NUCLEOTIDE SEQUENCE [LARGE SCALE GENOMIC DNA]</scope>
    <source>
        <strain evidence="13">DSM 18703 / CCUG 55852 / LMG 23827 / z3032</strain>
    </source>
</reference>
<evidence type="ECO:0000256" key="3">
    <source>
        <dbReference type="ARBA" id="ARBA00022475"/>
    </source>
</evidence>
<reference evidence="12 13" key="1">
    <citation type="journal article" date="2010" name="J. Bacteriol.">
        <title>Complete Genome Sequence of Cronobacter turicensis LMG 23827, a foodborne pathogen causing deaths in neonates.</title>
        <authorList>
            <person name="Stephan R."/>
            <person name="Lehner A."/>
            <person name="Tischler P."/>
            <person name="Rattei T."/>
        </authorList>
    </citation>
    <scope>NUCLEOTIDE SEQUENCE [LARGE SCALE GENOMIC DNA]</scope>
    <source>
        <strain evidence="13">DSM 18703 / CCUG 55852 / LMG 23827 / z3032</strain>
    </source>
</reference>
<evidence type="ECO:0000313" key="13">
    <source>
        <dbReference type="Proteomes" id="UP000002069"/>
    </source>
</evidence>
<dbReference type="GO" id="GO:0005886">
    <property type="term" value="C:plasma membrane"/>
    <property type="evidence" value="ECO:0007669"/>
    <property type="project" value="UniProtKB-SubCell"/>
</dbReference>
<dbReference type="Pfam" id="PF00005">
    <property type="entry name" value="ABC_tran"/>
    <property type="match status" value="2"/>
</dbReference>
<dbReference type="InterPro" id="IPR050107">
    <property type="entry name" value="ABC_carbohydrate_import_ATPase"/>
</dbReference>
<dbReference type="CDD" id="cd03215">
    <property type="entry name" value="ABC_Carb_Monos_II"/>
    <property type="match status" value="1"/>
</dbReference>
<dbReference type="FunFam" id="3.40.50.300:FF:000127">
    <property type="entry name" value="Ribose import ATP-binding protein RbsA"/>
    <property type="match status" value="1"/>
</dbReference>
<evidence type="ECO:0000256" key="2">
    <source>
        <dbReference type="ARBA" id="ARBA00022448"/>
    </source>
</evidence>
<sequence length="515" mass="56396">MVMPYLLEMKNITKAFGAVKAVDNVSLALAPGEVMSLCGENGSGKSTLMKVLCGIYPWGSYEGEIMFAGEPLTPAHIRDTERKGIAIIHQELALVKNLTVLENIFLGAEITRHGVLDYDAMTVRCEKLLAQVSLFVSPHTRTGDLGLGQQQLVEIAKALNKQVRLLVLDEPTASLTEQETALLLDIIRDLQQHGIACIYISHKLNEVKAISDTICVIRDGKPVGTRPAAQMSEEEIIAMMVGRELTALYPSEPHTPGDEILRVENLTAWHPVNRHIQRVSDLSFSLRRGEILGIAGLVGAGRTEAMQCLFGVWPGRWQGNVFIDAKPVTLRNCQQAIAHGIAMVPEDRKKDGIVPVMAVGQNITLAALDEFSGPLSALDAAAEQQCILDSLQRLKVKTASPMLAIGRLSGGNQQKAILARCLLLNPRILILDEPTRGIDIGAKYEIYKLIHQLVQQGIAVIVISSELPEVLGLSDRVLVMHEGRLKANLVNRHLTQEQVMEAALRSDRHVEKQPV</sequence>
<keyword evidence="6" id="KW-0677">Repeat</keyword>
<dbReference type="SUPFAM" id="SSF52540">
    <property type="entry name" value="P-loop containing nucleoside triphosphate hydrolases"/>
    <property type="match status" value="2"/>
</dbReference>
<dbReference type="InterPro" id="IPR013455">
    <property type="entry name" value="ABC_transptr_XylG"/>
</dbReference>
<dbReference type="GO" id="GO:0005524">
    <property type="term" value="F:ATP binding"/>
    <property type="evidence" value="ECO:0007669"/>
    <property type="project" value="UniProtKB-KW"/>
</dbReference>
<dbReference type="PROSITE" id="PS50893">
    <property type="entry name" value="ABC_TRANSPORTER_2"/>
    <property type="match status" value="2"/>
</dbReference>
<keyword evidence="9" id="KW-1278">Translocase</keyword>
<dbReference type="SMART" id="SM00382">
    <property type="entry name" value="AAA"/>
    <property type="match status" value="2"/>
</dbReference>
<keyword evidence="8 12" id="KW-0067">ATP-binding</keyword>
<keyword evidence="5" id="KW-0762">Sugar transport</keyword>
<dbReference type="PANTHER" id="PTHR43790">
    <property type="entry name" value="CARBOHYDRATE TRANSPORT ATP-BINDING PROTEIN MG119-RELATED"/>
    <property type="match status" value="1"/>
</dbReference>
<dbReference type="Gene3D" id="3.40.50.300">
    <property type="entry name" value="P-loop containing nucleotide triphosphate hydrolases"/>
    <property type="match status" value="2"/>
</dbReference>
<dbReference type="InterPro" id="IPR027417">
    <property type="entry name" value="P-loop_NTPase"/>
</dbReference>
<gene>
    <name evidence="12" type="primary">xylG</name>
    <name evidence="12" type="ordered locus">Ctu_40760</name>
</gene>
<dbReference type="AlphaFoldDB" id="C9Y334"/>
<comment type="subcellular location">
    <subcellularLocation>
        <location evidence="1">Cell inner membrane</location>
        <topology evidence="1">Peripheral membrane protein</topology>
    </subcellularLocation>
</comment>
<feature type="domain" description="ABC transporter" evidence="11">
    <location>
        <begin position="261"/>
        <end position="507"/>
    </location>
</feature>
<dbReference type="NCBIfam" id="TIGR02633">
    <property type="entry name" value="xylG"/>
    <property type="match status" value="1"/>
</dbReference>
<dbReference type="HOGENOM" id="CLU_000604_92_3_6"/>
<evidence type="ECO:0000256" key="4">
    <source>
        <dbReference type="ARBA" id="ARBA00022519"/>
    </source>
</evidence>
<keyword evidence="12" id="KW-0378">Hydrolase</keyword>
<dbReference type="PROSITE" id="PS00211">
    <property type="entry name" value="ABC_TRANSPORTER_1"/>
    <property type="match status" value="1"/>
</dbReference>
<keyword evidence="13" id="KW-1185">Reference proteome</keyword>
<keyword evidence="3" id="KW-1003">Cell membrane</keyword>
<dbReference type="NCBIfam" id="NF010069">
    <property type="entry name" value="PRK13549.1"/>
    <property type="match status" value="1"/>
</dbReference>
<dbReference type="EC" id="3.6.3.17" evidence="12"/>
<organism evidence="12 13">
    <name type="scientific">Cronobacter turicensis (strain DSM 18703 / CCUG 55852 / LMG 23827 / z3032)</name>
    <dbReference type="NCBI Taxonomy" id="693216"/>
    <lineage>
        <taxon>Bacteria</taxon>
        <taxon>Pseudomonadati</taxon>
        <taxon>Pseudomonadota</taxon>
        <taxon>Gammaproteobacteria</taxon>
        <taxon>Enterobacterales</taxon>
        <taxon>Enterobacteriaceae</taxon>
        <taxon>Cronobacter</taxon>
    </lineage>
</organism>
<dbReference type="FunFam" id="3.40.50.300:FF:000126">
    <property type="entry name" value="Galactose/methyl galactoside import ATP-binding protein MglA"/>
    <property type="match status" value="1"/>
</dbReference>
<evidence type="ECO:0000256" key="5">
    <source>
        <dbReference type="ARBA" id="ARBA00022597"/>
    </source>
</evidence>
<proteinExistence type="predicted"/>
<dbReference type="GO" id="GO:0016887">
    <property type="term" value="F:ATP hydrolysis activity"/>
    <property type="evidence" value="ECO:0007669"/>
    <property type="project" value="InterPro"/>
</dbReference>
<dbReference type="CDD" id="cd03216">
    <property type="entry name" value="ABC_Carb_Monos_I"/>
    <property type="match status" value="1"/>
</dbReference>
<accession>C9Y334</accession>
<protein>
    <submittedName>
        <fullName evidence="12">Xylose import ATP-binding protein xylG</fullName>
        <ecNumber evidence="12">3.6.3.17</ecNumber>
    </submittedName>
</protein>
<name>C9Y334_CROTZ</name>
<evidence type="ECO:0000259" key="11">
    <source>
        <dbReference type="PROSITE" id="PS50893"/>
    </source>
</evidence>
<dbReference type="Proteomes" id="UP000002069">
    <property type="component" value="Chromosome"/>
</dbReference>
<dbReference type="PATRIC" id="fig|693216.3.peg.3867"/>
<evidence type="ECO:0000313" key="12">
    <source>
        <dbReference type="EMBL" id="CBA34400.1"/>
    </source>
</evidence>
<feature type="domain" description="ABC transporter" evidence="11">
    <location>
        <begin position="7"/>
        <end position="244"/>
    </location>
</feature>
<keyword evidence="10" id="KW-0472">Membrane</keyword>
<evidence type="ECO:0000256" key="7">
    <source>
        <dbReference type="ARBA" id="ARBA00022741"/>
    </source>
</evidence>
<evidence type="ECO:0000256" key="10">
    <source>
        <dbReference type="ARBA" id="ARBA00023136"/>
    </source>
</evidence>
<keyword evidence="7" id="KW-0547">Nucleotide-binding</keyword>
<evidence type="ECO:0000256" key="1">
    <source>
        <dbReference type="ARBA" id="ARBA00004417"/>
    </source>
</evidence>
<dbReference type="InterPro" id="IPR003593">
    <property type="entry name" value="AAA+_ATPase"/>
</dbReference>
<dbReference type="PANTHER" id="PTHR43790:SF1">
    <property type="entry name" value="XYLOSE IMPORT ATP-BINDING PROTEIN XYLG"/>
    <property type="match status" value="1"/>
</dbReference>